<dbReference type="Pfam" id="PF00300">
    <property type="entry name" value="His_Phos_1"/>
    <property type="match status" value="2"/>
</dbReference>
<comment type="pathway">
    <text evidence="4 5">Carbohydrate degradation; glycolysis; pyruvate from D-glyceraldehyde 3-phosphate: step 3/5.</text>
</comment>
<feature type="binding site" evidence="4">
    <location>
        <begin position="9"/>
        <end position="16"/>
    </location>
    <ligand>
        <name>substrate</name>
    </ligand>
</feature>
<comment type="function">
    <text evidence="4 5">Catalyzes the interconversion of 2-phosphoglycerate and 3-phosphoglycerate.</text>
</comment>
<comment type="catalytic activity">
    <reaction evidence="4 5">
        <text>(2R)-2-phosphoglycerate = (2R)-3-phosphoglycerate</text>
        <dbReference type="Rhea" id="RHEA:15901"/>
        <dbReference type="ChEBI" id="CHEBI:58272"/>
        <dbReference type="ChEBI" id="CHEBI:58289"/>
        <dbReference type="EC" id="5.4.2.11"/>
    </reaction>
</comment>
<feature type="binding site" evidence="4">
    <location>
        <position position="99"/>
    </location>
    <ligand>
        <name>substrate</name>
    </ligand>
</feature>
<protein>
    <recommendedName>
        <fullName evidence="4 5">2,3-bisphosphoglycerate-dependent phosphoglycerate mutase</fullName>
        <shortName evidence="4">BPG-dependent PGAM</shortName>
        <shortName evidence="4">PGAM</shortName>
        <shortName evidence="4">Phosphoglyceromutase</shortName>
        <shortName evidence="4">dPGM</shortName>
        <ecNumber evidence="4 5">5.4.2.11</ecNumber>
    </recommendedName>
</protein>
<keyword evidence="4" id="KW-0312">Gluconeogenesis</keyword>
<dbReference type="EMBL" id="JBFPJR010000005">
    <property type="protein sequence ID" value="MEX0426856.1"/>
    <property type="molecule type" value="Genomic_DNA"/>
</dbReference>
<sequence length="252" mass="27493">MTYTLVLLRHGESEWNALNLSTGWVDVALSEKGRAEAVAGGRLLADKGLLPDVVHTSLLRRAINTAAIALDVCDRHWIPVARSWRLNERHYGALQGKNKSETLQKFGEEQFQLWRRSYDVPPPPLADDDEFSQVGDPRYAAELGGPGDDLPRTECLKDVVERMLPYWESGIVPDLKAGKTVLVTAHGNSLRALVKHLDGISDTDIAALNIPTAQPLVYRLDESLTPIVAGGEYLDPEAAAAAALAVANQGKQ</sequence>
<dbReference type="GO" id="GO:0004619">
    <property type="term" value="F:phosphoglycerate mutase activity"/>
    <property type="evidence" value="ECO:0007669"/>
    <property type="project" value="UniProtKB-EC"/>
</dbReference>
<dbReference type="InterPro" id="IPR013078">
    <property type="entry name" value="His_Pase_superF_clade-1"/>
</dbReference>
<comment type="caution">
    <text evidence="6">The sequence shown here is derived from an EMBL/GenBank/DDBJ whole genome shotgun (WGS) entry which is preliminary data.</text>
</comment>
<feature type="active site" description="Proton donor/acceptor" evidence="4">
    <location>
        <position position="88"/>
    </location>
</feature>
<organism evidence="6 7">
    <name type="scientific">Nocardioides eburneus</name>
    <dbReference type="NCBI Taxonomy" id="3231482"/>
    <lineage>
        <taxon>Bacteria</taxon>
        <taxon>Bacillati</taxon>
        <taxon>Actinomycetota</taxon>
        <taxon>Actinomycetes</taxon>
        <taxon>Propionibacteriales</taxon>
        <taxon>Nocardioidaceae</taxon>
        <taxon>Nocardioides</taxon>
    </lineage>
</organism>
<dbReference type="HAMAP" id="MF_01039">
    <property type="entry name" value="PGAM_GpmA"/>
    <property type="match status" value="1"/>
</dbReference>
<dbReference type="PROSITE" id="PS00175">
    <property type="entry name" value="PG_MUTASE"/>
    <property type="match status" value="1"/>
</dbReference>
<dbReference type="InterPro" id="IPR001345">
    <property type="entry name" value="PG/BPGM_mutase_AS"/>
</dbReference>
<evidence type="ECO:0000313" key="6">
    <source>
        <dbReference type="EMBL" id="MEX0426856.1"/>
    </source>
</evidence>
<dbReference type="PANTHER" id="PTHR11931">
    <property type="entry name" value="PHOSPHOGLYCERATE MUTASE"/>
    <property type="match status" value="1"/>
</dbReference>
<feature type="binding site" evidence="4">
    <location>
        <begin position="115"/>
        <end position="116"/>
    </location>
    <ligand>
        <name>substrate</name>
    </ligand>
</feature>
<feature type="binding site" evidence="4">
    <location>
        <position position="61"/>
    </location>
    <ligand>
        <name>substrate</name>
    </ligand>
</feature>
<dbReference type="EC" id="5.4.2.11" evidence="4 5"/>
<evidence type="ECO:0000256" key="4">
    <source>
        <dbReference type="HAMAP-Rule" id="MF_01039"/>
    </source>
</evidence>
<feature type="site" description="Transition state stabilizer" evidence="4">
    <location>
        <position position="186"/>
    </location>
</feature>
<name>A0ABV3SV93_9ACTN</name>
<feature type="binding site" evidence="4">
    <location>
        <begin position="88"/>
        <end position="91"/>
    </location>
    <ligand>
        <name>substrate</name>
    </ligand>
</feature>
<evidence type="ECO:0000313" key="7">
    <source>
        <dbReference type="Proteomes" id="UP001556631"/>
    </source>
</evidence>
<evidence type="ECO:0000256" key="3">
    <source>
        <dbReference type="ARBA" id="ARBA00023235"/>
    </source>
</evidence>
<dbReference type="PIRSF" id="PIRSF000709">
    <property type="entry name" value="6PFK_2-Ptase"/>
    <property type="match status" value="1"/>
</dbReference>
<evidence type="ECO:0000256" key="2">
    <source>
        <dbReference type="ARBA" id="ARBA00023152"/>
    </source>
</evidence>
<dbReference type="SMART" id="SM00855">
    <property type="entry name" value="PGAM"/>
    <property type="match status" value="1"/>
</dbReference>
<evidence type="ECO:0000256" key="1">
    <source>
        <dbReference type="ARBA" id="ARBA00006717"/>
    </source>
</evidence>
<evidence type="ECO:0000256" key="5">
    <source>
        <dbReference type="RuleBase" id="RU004512"/>
    </source>
</evidence>
<dbReference type="InterPro" id="IPR029033">
    <property type="entry name" value="His_PPase_superfam"/>
</dbReference>
<feature type="binding site" evidence="4">
    <location>
        <begin position="22"/>
        <end position="23"/>
    </location>
    <ligand>
        <name>substrate</name>
    </ligand>
</feature>
<dbReference type="CDD" id="cd07067">
    <property type="entry name" value="HP_PGM_like"/>
    <property type="match status" value="1"/>
</dbReference>
<comment type="similarity">
    <text evidence="1 4">Belongs to the phosphoglycerate mutase family. BPG-dependent PGAM subfamily.</text>
</comment>
<keyword evidence="2 4" id="KW-0324">Glycolysis</keyword>
<accession>A0ABV3SV93</accession>
<feature type="active site" description="Tele-phosphohistidine intermediate" evidence="4">
    <location>
        <position position="10"/>
    </location>
</feature>
<dbReference type="InterPro" id="IPR005952">
    <property type="entry name" value="Phosphogly_mut1"/>
</dbReference>
<feature type="binding site" evidence="4">
    <location>
        <begin position="187"/>
        <end position="188"/>
    </location>
    <ligand>
        <name>substrate</name>
    </ligand>
</feature>
<gene>
    <name evidence="4" type="primary">gpmA</name>
    <name evidence="6" type="ORF">AB3X52_04415</name>
</gene>
<dbReference type="SUPFAM" id="SSF53254">
    <property type="entry name" value="Phosphoglycerate mutase-like"/>
    <property type="match status" value="1"/>
</dbReference>
<dbReference type="Proteomes" id="UP001556631">
    <property type="component" value="Unassembled WGS sequence"/>
</dbReference>
<dbReference type="NCBIfam" id="TIGR01258">
    <property type="entry name" value="pgm_1"/>
    <property type="match status" value="1"/>
</dbReference>
<dbReference type="NCBIfam" id="NF010713">
    <property type="entry name" value="PRK14115.1"/>
    <property type="match status" value="1"/>
</dbReference>
<dbReference type="RefSeq" id="WP_367991676.1">
    <property type="nucleotide sequence ID" value="NZ_JBFPJR010000005.1"/>
</dbReference>
<reference evidence="6 7" key="1">
    <citation type="submission" date="2024-07" db="EMBL/GenBank/DDBJ databases">
        <authorList>
            <person name="Lee S."/>
            <person name="Kang M."/>
        </authorList>
    </citation>
    <scope>NUCLEOTIDE SEQUENCE [LARGE SCALE GENOMIC DNA]</scope>
    <source>
        <strain evidence="6 7">DS6</strain>
    </source>
</reference>
<dbReference type="NCBIfam" id="NF010718">
    <property type="entry name" value="PRK14120.1"/>
    <property type="match status" value="1"/>
</dbReference>
<keyword evidence="7" id="KW-1185">Reference proteome</keyword>
<keyword evidence="3 4" id="KW-0413">Isomerase</keyword>
<dbReference type="Gene3D" id="3.40.50.1240">
    <property type="entry name" value="Phosphoglycerate mutase-like"/>
    <property type="match status" value="1"/>
</dbReference>
<proteinExistence type="inferred from homology"/>